<dbReference type="RefSeq" id="WP_095525083.1">
    <property type="nucleotide sequence ID" value="NZ_MDUX01000040.1"/>
</dbReference>
<feature type="transmembrane region" description="Helical" evidence="1">
    <location>
        <begin position="98"/>
        <end position="115"/>
    </location>
</feature>
<dbReference type="EMBL" id="NMRN01000036">
    <property type="protein sequence ID" value="PAS92502.1"/>
    <property type="molecule type" value="Genomic_DNA"/>
</dbReference>
<dbReference type="AlphaFoldDB" id="A0A272ER05"/>
<dbReference type="Proteomes" id="UP000623509">
    <property type="component" value="Unassembled WGS sequence"/>
</dbReference>
<organism evidence="3 4">
    <name type="scientific">Candidatus Dactylopiibacterium carminicum</name>
    <dbReference type="NCBI Taxonomy" id="857335"/>
    <lineage>
        <taxon>Bacteria</taxon>
        <taxon>Pseudomonadati</taxon>
        <taxon>Pseudomonadota</taxon>
        <taxon>Betaproteobacteria</taxon>
        <taxon>Rhodocyclales</taxon>
        <taxon>Rhodocyclaceae</taxon>
        <taxon>Candidatus Dactylopiibacterium</taxon>
    </lineage>
</organism>
<reference evidence="3 4" key="2">
    <citation type="submission" date="2017-07" db="EMBL/GenBank/DDBJ databases">
        <title>Candidatus Dactylopiibacterium carminicum, a nitrogen-fixing symbiont of the cochineal insect Dactylopius coccus and Dactylopius opuntiae (Hemiptera: Coccoidea: Dactylopiidae).</title>
        <authorList>
            <person name="Vera A."/>
        </authorList>
    </citation>
    <scope>NUCLEOTIDE SEQUENCE [LARGE SCALE GENOMIC DNA]</scope>
    <source>
        <strain evidence="3 4">NFDCM</strain>
    </source>
</reference>
<dbReference type="PANTHER" id="PTHR35867">
    <property type="entry name" value="PROTEIN RSEC"/>
    <property type="match status" value="1"/>
</dbReference>
<dbReference type="InterPro" id="IPR026268">
    <property type="entry name" value="RseC"/>
</dbReference>
<name>A0A272ER05_9RHOO</name>
<dbReference type="PIRSF" id="PIRSF004923">
    <property type="entry name" value="RseC"/>
    <property type="match status" value="1"/>
</dbReference>
<evidence type="ECO:0000313" key="3">
    <source>
        <dbReference type="EMBL" id="PAS92502.1"/>
    </source>
</evidence>
<evidence type="ECO:0000313" key="2">
    <source>
        <dbReference type="EMBL" id="KAF7598685.1"/>
    </source>
</evidence>
<dbReference type="InterPro" id="IPR007359">
    <property type="entry name" value="SigmaE_reg_RseC_MucC"/>
</dbReference>
<evidence type="ECO:0000313" key="4">
    <source>
        <dbReference type="Proteomes" id="UP000216107"/>
    </source>
</evidence>
<feature type="transmembrane region" description="Helical" evidence="1">
    <location>
        <begin position="59"/>
        <end position="78"/>
    </location>
</feature>
<keyword evidence="1" id="KW-0472">Membrane</keyword>
<dbReference type="EMBL" id="MDUX01000040">
    <property type="protein sequence ID" value="KAF7598685.1"/>
    <property type="molecule type" value="Genomic_DNA"/>
</dbReference>
<evidence type="ECO:0000313" key="5">
    <source>
        <dbReference type="Proteomes" id="UP000623509"/>
    </source>
</evidence>
<keyword evidence="1" id="KW-0812">Transmembrane</keyword>
<gene>
    <name evidence="2" type="ORF">BGI27_11800</name>
    <name evidence="3" type="ORF">CGU29_11195</name>
</gene>
<protein>
    <submittedName>
        <fullName evidence="3">Fis family transcriptional regulator</fullName>
    </submittedName>
</protein>
<reference evidence="2 5" key="1">
    <citation type="submission" date="2016-08" db="EMBL/GenBank/DDBJ databases">
        <title>Candidatus Dactylopiibacterium carminicum genome sequence.</title>
        <authorList>
            <person name="Ramirez-Puebla S.T."/>
            <person name="Ormeno-Orrillo E."/>
            <person name="Vera-Ponce De Leon A."/>
            <person name="Luis L."/>
            <person name="Sanchez-Flores A."/>
            <person name="Monica R."/>
            <person name="Martinez-Romero E."/>
        </authorList>
    </citation>
    <scope>NUCLEOTIDE SEQUENCE [LARGE SCALE GENOMIC DNA]</scope>
    <source>
        <strain evidence="2">END1</strain>
    </source>
</reference>
<keyword evidence="1" id="KW-1133">Transmembrane helix</keyword>
<dbReference type="PANTHER" id="PTHR35867:SF1">
    <property type="entry name" value="PROTEIN RSEC"/>
    <property type="match status" value="1"/>
</dbReference>
<dbReference type="Pfam" id="PF04246">
    <property type="entry name" value="RseC_MucC"/>
    <property type="match status" value="1"/>
</dbReference>
<keyword evidence="5" id="KW-1185">Reference proteome</keyword>
<dbReference type="OrthoDB" id="7358626at2"/>
<proteinExistence type="predicted"/>
<evidence type="ECO:0000256" key="1">
    <source>
        <dbReference type="SAM" id="Phobius"/>
    </source>
</evidence>
<sequence length="143" mass="15168">MVSIDGHLALLEPEQTGGCGGCASAAMCDSKGIGTLASRLEMRRFALPNELSLRVGDRVVLGITPFSLLGASAITYLIPLLLSLLAAGLAQWRWGSDLVTMGAAFGGLLPGFLVTRQAERYLAPRKRDDIQILRLAGTNDHSC</sequence>
<accession>A0A272ER05</accession>
<dbReference type="Proteomes" id="UP000216107">
    <property type="component" value="Unassembled WGS sequence"/>
</dbReference>
<comment type="caution">
    <text evidence="3">The sequence shown here is derived from an EMBL/GenBank/DDBJ whole genome shotgun (WGS) entry which is preliminary data.</text>
</comment>